<keyword evidence="3" id="KW-1185">Reference proteome</keyword>
<evidence type="ECO:0000313" key="2">
    <source>
        <dbReference type="EMBL" id="CAA2997742.1"/>
    </source>
</evidence>
<evidence type="ECO:0000256" key="1">
    <source>
        <dbReference type="SAM" id="Phobius"/>
    </source>
</evidence>
<dbReference type="AlphaFoldDB" id="A0A8S0T100"/>
<proteinExistence type="predicted"/>
<dbReference type="EMBL" id="CACTIH010005565">
    <property type="protein sequence ID" value="CAA2997742.1"/>
    <property type="molecule type" value="Genomic_DNA"/>
</dbReference>
<keyword evidence="1" id="KW-0472">Membrane</keyword>
<keyword evidence="1" id="KW-1133">Transmembrane helix</keyword>
<dbReference type="Gramene" id="OE9A100115T2">
    <property type="protein sequence ID" value="OE9A100115C2"/>
    <property type="gene ID" value="OE9A100115"/>
</dbReference>
<organism evidence="2 3">
    <name type="scientific">Olea europaea subsp. europaea</name>
    <dbReference type="NCBI Taxonomy" id="158383"/>
    <lineage>
        <taxon>Eukaryota</taxon>
        <taxon>Viridiplantae</taxon>
        <taxon>Streptophyta</taxon>
        <taxon>Embryophyta</taxon>
        <taxon>Tracheophyta</taxon>
        <taxon>Spermatophyta</taxon>
        <taxon>Magnoliopsida</taxon>
        <taxon>eudicotyledons</taxon>
        <taxon>Gunneridae</taxon>
        <taxon>Pentapetalae</taxon>
        <taxon>asterids</taxon>
        <taxon>lamiids</taxon>
        <taxon>Lamiales</taxon>
        <taxon>Oleaceae</taxon>
        <taxon>Oleeae</taxon>
        <taxon>Olea</taxon>
    </lineage>
</organism>
<comment type="caution">
    <text evidence="2">The sequence shown here is derived from an EMBL/GenBank/DDBJ whole genome shotgun (WGS) entry which is preliminary data.</text>
</comment>
<evidence type="ECO:0000313" key="3">
    <source>
        <dbReference type="Proteomes" id="UP000594638"/>
    </source>
</evidence>
<accession>A0A8S0T100</accession>
<protein>
    <submittedName>
        <fullName evidence="2">Coiled-coil domain-containing 21, isoform 2, partial</fullName>
    </submittedName>
</protein>
<dbReference type="Proteomes" id="UP000594638">
    <property type="component" value="Unassembled WGS sequence"/>
</dbReference>
<reference evidence="2 3" key="1">
    <citation type="submission" date="2019-12" db="EMBL/GenBank/DDBJ databases">
        <authorList>
            <person name="Alioto T."/>
            <person name="Alioto T."/>
            <person name="Gomez Garrido J."/>
        </authorList>
    </citation>
    <scope>NUCLEOTIDE SEQUENCE [LARGE SCALE GENOMIC DNA]</scope>
</reference>
<dbReference type="OrthoDB" id="1928683at2759"/>
<dbReference type="PANTHER" id="PTHR36704">
    <property type="entry name" value="PROTEIN, PUTATIVE-RELATED"/>
    <property type="match status" value="1"/>
</dbReference>
<keyword evidence="1" id="KW-0812">Transmembrane</keyword>
<dbReference type="PANTHER" id="PTHR36704:SF1">
    <property type="entry name" value="OS06G0239700 PROTEIN"/>
    <property type="match status" value="1"/>
</dbReference>
<sequence>MSFLAGRLASTEGAYFLQESKQAVTRLLQHPKNASAIIKPANSNTNTVLVDNIKPSTTADVLPEVLRHSLPSKIFLSPISSSSENSSISKASKWALHSENKNVSNVSSDALNPLRAYVSLPQVTFGPKRWQLPNSENSVLASTANDLRSDKYTPINPEKLKAAAAGLSQIGSAFAVATAIVFGGATLMFGLVASKLELHNADDIRTKGKDFVQPRMEMIREQLGPLRTWAEDMTKKWHLEREESFKEKPLVKELSRMLGAKTSN</sequence>
<gene>
    <name evidence="2" type="ORF">OLEA9_A100115</name>
</gene>
<feature type="transmembrane region" description="Helical" evidence="1">
    <location>
        <begin position="170"/>
        <end position="192"/>
    </location>
</feature>
<name>A0A8S0T100_OLEEU</name>